<name>A0A6L3SNV4_9HYPH</name>
<dbReference type="Pfam" id="PF20132">
    <property type="entry name" value="DUF6522"/>
    <property type="match status" value="1"/>
</dbReference>
<organism evidence="1 2">
    <name type="scientific">Methylobacterium soli</name>
    <dbReference type="NCBI Taxonomy" id="553447"/>
    <lineage>
        <taxon>Bacteria</taxon>
        <taxon>Pseudomonadati</taxon>
        <taxon>Pseudomonadota</taxon>
        <taxon>Alphaproteobacteria</taxon>
        <taxon>Hyphomicrobiales</taxon>
        <taxon>Methylobacteriaceae</taxon>
        <taxon>Methylobacterium</taxon>
    </lineage>
</organism>
<dbReference type="RefSeq" id="WP_151005402.1">
    <property type="nucleotide sequence ID" value="NZ_BPQY01000415.1"/>
</dbReference>
<dbReference type="AlphaFoldDB" id="A0A6L3SNV4"/>
<protein>
    <submittedName>
        <fullName evidence="1">Uncharacterized protein</fullName>
    </submittedName>
</protein>
<dbReference type="InterPro" id="IPR045389">
    <property type="entry name" value="DUF6522"/>
</dbReference>
<evidence type="ECO:0000313" key="1">
    <source>
        <dbReference type="EMBL" id="KAB1070177.1"/>
    </source>
</evidence>
<dbReference type="Proteomes" id="UP000474159">
    <property type="component" value="Unassembled WGS sequence"/>
</dbReference>
<evidence type="ECO:0000313" key="2">
    <source>
        <dbReference type="Proteomes" id="UP000474159"/>
    </source>
</evidence>
<accession>A0A6L3SNV4</accession>
<proteinExistence type="predicted"/>
<reference evidence="1 2" key="1">
    <citation type="submission" date="2019-09" db="EMBL/GenBank/DDBJ databases">
        <title>YIM 48816 draft genome.</title>
        <authorList>
            <person name="Jiang L."/>
        </authorList>
    </citation>
    <scope>NUCLEOTIDE SEQUENCE [LARGE SCALE GENOMIC DNA]</scope>
    <source>
        <strain evidence="1 2">YIM 48816</strain>
    </source>
</reference>
<keyword evidence="2" id="KW-1185">Reference proteome</keyword>
<dbReference type="EMBL" id="VZZK01000067">
    <property type="protein sequence ID" value="KAB1070177.1"/>
    <property type="molecule type" value="Genomic_DNA"/>
</dbReference>
<gene>
    <name evidence="1" type="ORF">F6X53_30385</name>
</gene>
<comment type="caution">
    <text evidence="1">The sequence shown here is derived from an EMBL/GenBank/DDBJ whole genome shotgun (WGS) entry which is preliminary data.</text>
</comment>
<dbReference type="OrthoDB" id="7996580at2"/>
<sequence>MRFDLDERGDWIVDIDELAGKFGTSTGYLQHQIRLGILKSFLESGNDEENKGASVTVRAGKMAWRGTFDRTGFLISECMLPEAP</sequence>